<accession>Q9WUL2</accession>
<keyword evidence="1" id="KW-1133">Transmembrane helix</keyword>
<reference evidence="2" key="1">
    <citation type="submission" date="1999-04" db="EMBL/GenBank/DDBJ databases">
        <title>Direct submission.</title>
        <authorList>
            <person name="Feng J.L."/>
            <person name="Wang Z."/>
            <person name="Huang G.S."/>
        </authorList>
    </citation>
    <scope>NUCLEOTIDE SEQUENCE</scope>
</reference>
<name>Q9WUL2_MOUSE</name>
<keyword evidence="1" id="KW-0812">Transmembrane</keyword>
<sequence length="105" mass="11719">MVCRAHPLKATKKSLSRDGGLLYLPLVLSMSGLDVPEMDTGCAIVPETLLLSFMLLLLLPVKTIPGTPFLLLFFVWMPLKRSFKSVDLLMYSAFAAMDQNQELCR</sequence>
<dbReference type="AGR" id="MGI:104633"/>
<evidence type="ECO:0000313" key="3">
    <source>
        <dbReference type="MGI" id="MGI:104633"/>
    </source>
</evidence>
<organism evidence="2">
    <name type="scientific">Mus musculus</name>
    <name type="common">Mouse</name>
    <dbReference type="NCBI Taxonomy" id="10090"/>
    <lineage>
        <taxon>Eukaryota</taxon>
        <taxon>Metazoa</taxon>
        <taxon>Chordata</taxon>
        <taxon>Craniata</taxon>
        <taxon>Vertebrata</taxon>
        <taxon>Euteleostomi</taxon>
        <taxon>Mammalia</taxon>
        <taxon>Eutheria</taxon>
        <taxon>Euarchontoglires</taxon>
        <taxon>Glires</taxon>
        <taxon>Rodentia</taxon>
        <taxon>Myomorpha</taxon>
        <taxon>Muroidea</taxon>
        <taxon>Muridae</taxon>
        <taxon>Murinae</taxon>
        <taxon>Mus</taxon>
        <taxon>Mus</taxon>
    </lineage>
</organism>
<proteinExistence type="evidence at transcript level"/>
<evidence type="ECO:0000313" key="2">
    <source>
        <dbReference type="EMBL" id="AAD30554.1"/>
    </source>
</evidence>
<evidence type="ECO:0000256" key="1">
    <source>
        <dbReference type="SAM" id="Phobius"/>
    </source>
</evidence>
<feature type="transmembrane region" description="Helical" evidence="1">
    <location>
        <begin position="50"/>
        <end position="76"/>
    </location>
</feature>
<feature type="transmembrane region" description="Helical" evidence="1">
    <location>
        <begin position="21"/>
        <end position="38"/>
    </location>
</feature>
<dbReference type="MGI" id="MGI:104633">
    <property type="gene designation" value="Tle4"/>
</dbReference>
<gene>
    <name evidence="3" type="primary">Tle4</name>
    <name evidence="2" type="synonym">Bce-1</name>
</gene>
<protein>
    <submittedName>
        <fullName evidence="2">Bce-1 protein</fullName>
    </submittedName>
</protein>
<dbReference type="AlphaFoldDB" id="Q9WUL2"/>
<dbReference type="EMBL" id="AF141905">
    <property type="protein sequence ID" value="AAD30554.1"/>
    <property type="molecule type" value="mRNA"/>
</dbReference>
<keyword evidence="1" id="KW-0472">Membrane</keyword>
<dbReference type="DNASU" id="21888"/>